<feature type="domain" description="O-acyltransferase WSD1 C-terminal" evidence="10">
    <location>
        <begin position="342"/>
        <end position="465"/>
    </location>
</feature>
<keyword evidence="8" id="KW-0812">Transmembrane</keyword>
<feature type="transmembrane region" description="Helical" evidence="8">
    <location>
        <begin position="12"/>
        <end position="38"/>
    </location>
</feature>
<gene>
    <name evidence="11" type="ORF">AFUS01_LOCUS10269</name>
</gene>
<comment type="pathway">
    <text evidence="1">Glycerolipid metabolism; triacylglycerol biosynthesis.</text>
</comment>
<evidence type="ECO:0000256" key="1">
    <source>
        <dbReference type="ARBA" id="ARBA00004771"/>
    </source>
</evidence>
<evidence type="ECO:0000313" key="11">
    <source>
        <dbReference type="EMBL" id="CAG7721020.1"/>
    </source>
</evidence>
<evidence type="ECO:0000256" key="7">
    <source>
        <dbReference type="ARBA" id="ARBA00048109"/>
    </source>
</evidence>
<evidence type="ECO:0000256" key="4">
    <source>
        <dbReference type="ARBA" id="ARBA00023315"/>
    </source>
</evidence>
<dbReference type="InterPro" id="IPR045034">
    <property type="entry name" value="O-acyltransferase_WSD1-like"/>
</dbReference>
<dbReference type="GO" id="GO:0004144">
    <property type="term" value="F:diacylglycerol O-acyltransferase activity"/>
    <property type="evidence" value="ECO:0007669"/>
    <property type="project" value="UniProtKB-EC"/>
</dbReference>
<accession>A0A8J2P0D4</accession>
<sequence>MDTFFKIEKQVKILLVCFVIIVATVILFIPVFLIISVIRALVWTFAKIFRPDLDGFVDGQNSLHALKFSNKATTNIVICAILEGQIPLEIIRKNVQEKLFPSESPANLSYKVFKNTWTNFMGWAFWKRDLDFDFRNHIRDYDYEGKLAIPNPCNEEDFRNVLGKIVQAPWDRERSPWEILRVPNFLYNGCKNSMIVIRVEHVLGDGYSILDTIKTITGSEFPVPKLSLLSKKLSFWDKIGKFLRTPYDLAENILMIVESKSKFVNQGRLETEEIVSIAPKVDVGLLKKIKNHFRVSYVSVTYAAIAGAIERALKEDGQKIPKTLITSIILPRPNHPGGMCSQFSVVVVEVPISGGSPIQRLRQIEKNFEDICQSSAVIGYSIITIVSGYFPVFLRRIIIRSTLGLGVMSCCSNFPTTTAPDYFEGHEILGLFMGVGNVGPLGLMVSTCGMNNKQVFNFNIRKNLFSSDAAARNLGLYVTQELELLGSAF</sequence>
<evidence type="ECO:0000256" key="2">
    <source>
        <dbReference type="ARBA" id="ARBA00005189"/>
    </source>
</evidence>
<keyword evidence="8" id="KW-1133">Transmembrane helix</keyword>
<evidence type="ECO:0000256" key="6">
    <source>
        <dbReference type="ARBA" id="ARBA00047604"/>
    </source>
</evidence>
<evidence type="ECO:0000256" key="3">
    <source>
        <dbReference type="ARBA" id="ARBA00022679"/>
    </source>
</evidence>
<name>A0A8J2P0D4_9HEXA</name>
<dbReference type="InterPro" id="IPR009721">
    <property type="entry name" value="O-acyltransferase_WSD1_C"/>
</dbReference>
<keyword evidence="8" id="KW-0472">Membrane</keyword>
<dbReference type="GO" id="GO:0019432">
    <property type="term" value="P:triglyceride biosynthetic process"/>
    <property type="evidence" value="ECO:0007669"/>
    <property type="project" value="TreeGrafter"/>
</dbReference>
<comment type="catalytic activity">
    <reaction evidence="7">
        <text>an acyl-CoA + a 1,2-diacyl-sn-glycerol = a triacyl-sn-glycerol + CoA</text>
        <dbReference type="Rhea" id="RHEA:10868"/>
        <dbReference type="ChEBI" id="CHEBI:17815"/>
        <dbReference type="ChEBI" id="CHEBI:57287"/>
        <dbReference type="ChEBI" id="CHEBI:58342"/>
        <dbReference type="ChEBI" id="CHEBI:64615"/>
        <dbReference type="EC" id="2.3.1.20"/>
    </reaction>
</comment>
<dbReference type="AlphaFoldDB" id="A0A8J2P0D4"/>
<evidence type="ECO:0008006" key="13">
    <source>
        <dbReference type="Google" id="ProtNLM"/>
    </source>
</evidence>
<comment type="similarity">
    <text evidence="5">In the N-terminal section; belongs to the long-chain O-acyltransferase family.</text>
</comment>
<dbReference type="PANTHER" id="PTHR31650">
    <property type="entry name" value="O-ACYLTRANSFERASE (WSD1-LIKE) FAMILY PROTEIN"/>
    <property type="match status" value="1"/>
</dbReference>
<dbReference type="Proteomes" id="UP000708208">
    <property type="component" value="Unassembled WGS sequence"/>
</dbReference>
<dbReference type="OrthoDB" id="619536at2759"/>
<reference evidence="11" key="1">
    <citation type="submission" date="2021-06" db="EMBL/GenBank/DDBJ databases">
        <authorList>
            <person name="Hodson N. C."/>
            <person name="Mongue J. A."/>
            <person name="Jaron S. K."/>
        </authorList>
    </citation>
    <scope>NUCLEOTIDE SEQUENCE</scope>
</reference>
<dbReference type="InterPro" id="IPR004255">
    <property type="entry name" value="O-acyltransferase_WSD1_N"/>
</dbReference>
<keyword evidence="4" id="KW-0012">Acyltransferase</keyword>
<feature type="domain" description="O-acyltransferase WSD1-like N-terminal" evidence="9">
    <location>
        <begin position="123"/>
        <end position="215"/>
    </location>
</feature>
<comment type="catalytic activity">
    <reaction evidence="6">
        <text>a long chain fatty alcohol + a fatty acyl-CoA = a long-chain alcohol wax ester + CoA</text>
        <dbReference type="Rhea" id="RHEA:38443"/>
        <dbReference type="ChEBI" id="CHEBI:17135"/>
        <dbReference type="ChEBI" id="CHEBI:57287"/>
        <dbReference type="ChEBI" id="CHEBI:77636"/>
        <dbReference type="ChEBI" id="CHEBI:235323"/>
        <dbReference type="EC" id="2.3.1.75"/>
    </reaction>
</comment>
<dbReference type="GO" id="GO:0047196">
    <property type="term" value="F:long-chain-alcohol O-fatty-acyltransferase activity"/>
    <property type="evidence" value="ECO:0007669"/>
    <property type="project" value="UniProtKB-EC"/>
</dbReference>
<evidence type="ECO:0000256" key="5">
    <source>
        <dbReference type="ARBA" id="ARBA00024360"/>
    </source>
</evidence>
<organism evidence="11 12">
    <name type="scientific">Allacma fusca</name>
    <dbReference type="NCBI Taxonomy" id="39272"/>
    <lineage>
        <taxon>Eukaryota</taxon>
        <taxon>Metazoa</taxon>
        <taxon>Ecdysozoa</taxon>
        <taxon>Arthropoda</taxon>
        <taxon>Hexapoda</taxon>
        <taxon>Collembola</taxon>
        <taxon>Symphypleona</taxon>
        <taxon>Sminthuridae</taxon>
        <taxon>Allacma</taxon>
    </lineage>
</organism>
<evidence type="ECO:0000259" key="10">
    <source>
        <dbReference type="Pfam" id="PF06974"/>
    </source>
</evidence>
<evidence type="ECO:0000256" key="8">
    <source>
        <dbReference type="SAM" id="Phobius"/>
    </source>
</evidence>
<comment type="caution">
    <text evidence="11">The sequence shown here is derived from an EMBL/GenBank/DDBJ whole genome shotgun (WGS) entry which is preliminary data.</text>
</comment>
<evidence type="ECO:0000259" key="9">
    <source>
        <dbReference type="Pfam" id="PF03007"/>
    </source>
</evidence>
<proteinExistence type="inferred from homology"/>
<dbReference type="PANTHER" id="PTHR31650:SF1">
    <property type="entry name" value="WAX ESTER SYNTHASE_DIACYLGLYCEROL ACYLTRANSFERASE 4-RELATED"/>
    <property type="match status" value="1"/>
</dbReference>
<dbReference type="GO" id="GO:0005886">
    <property type="term" value="C:plasma membrane"/>
    <property type="evidence" value="ECO:0007669"/>
    <property type="project" value="TreeGrafter"/>
</dbReference>
<dbReference type="Pfam" id="PF03007">
    <property type="entry name" value="WS_DGAT_cat"/>
    <property type="match status" value="1"/>
</dbReference>
<protein>
    <recommendedName>
        <fullName evidence="13">Diacylglycerol O-acyltransferase</fullName>
    </recommendedName>
</protein>
<dbReference type="EMBL" id="CAJVCH010076278">
    <property type="protein sequence ID" value="CAG7721020.1"/>
    <property type="molecule type" value="Genomic_DNA"/>
</dbReference>
<comment type="pathway">
    <text evidence="2">Lipid metabolism.</text>
</comment>
<keyword evidence="12" id="KW-1185">Reference proteome</keyword>
<dbReference type="Pfam" id="PF06974">
    <property type="entry name" value="WS_DGAT_C"/>
    <property type="match status" value="1"/>
</dbReference>
<keyword evidence="3" id="KW-0808">Transferase</keyword>
<evidence type="ECO:0000313" key="12">
    <source>
        <dbReference type="Proteomes" id="UP000708208"/>
    </source>
</evidence>